<keyword evidence="1" id="KW-0175">Coiled coil</keyword>
<dbReference type="AlphaFoldDB" id="A0A1H9SCM7"/>
<keyword evidence="2" id="KW-0812">Transmembrane</keyword>
<dbReference type="Proteomes" id="UP000198948">
    <property type="component" value="Unassembled WGS sequence"/>
</dbReference>
<proteinExistence type="predicted"/>
<accession>A0A1H9SCM7</accession>
<keyword evidence="2" id="KW-1133">Transmembrane helix</keyword>
<dbReference type="EMBL" id="FOHA01000007">
    <property type="protein sequence ID" value="SER82754.1"/>
    <property type="molecule type" value="Genomic_DNA"/>
</dbReference>
<dbReference type="STRING" id="142588.SAMN04488559_10732"/>
<feature type="transmembrane region" description="Helical" evidence="2">
    <location>
        <begin position="34"/>
        <end position="53"/>
    </location>
</feature>
<evidence type="ECO:0000313" key="3">
    <source>
        <dbReference type="EMBL" id="SER82754.1"/>
    </source>
</evidence>
<reference evidence="3 4" key="1">
    <citation type="submission" date="2016-10" db="EMBL/GenBank/DDBJ databases">
        <authorList>
            <person name="de Groot N.N."/>
        </authorList>
    </citation>
    <scope>NUCLEOTIDE SEQUENCE [LARGE SCALE GENOMIC DNA]</scope>
    <source>
        <strain evidence="3 4">DSM 13760</strain>
    </source>
</reference>
<evidence type="ECO:0000256" key="1">
    <source>
        <dbReference type="SAM" id="Coils"/>
    </source>
</evidence>
<keyword evidence="2" id="KW-0472">Membrane</keyword>
<dbReference type="OrthoDB" id="2166726at2"/>
<evidence type="ECO:0000256" key="2">
    <source>
        <dbReference type="SAM" id="Phobius"/>
    </source>
</evidence>
<feature type="transmembrane region" description="Helical" evidence="2">
    <location>
        <begin position="6"/>
        <end position="25"/>
    </location>
</feature>
<organism evidence="3 4">
    <name type="scientific">Isobaculum melis</name>
    <dbReference type="NCBI Taxonomy" id="142588"/>
    <lineage>
        <taxon>Bacteria</taxon>
        <taxon>Bacillati</taxon>
        <taxon>Bacillota</taxon>
        <taxon>Bacilli</taxon>
        <taxon>Lactobacillales</taxon>
        <taxon>Carnobacteriaceae</taxon>
        <taxon>Isobaculum</taxon>
    </lineage>
</organism>
<name>A0A1H9SCM7_9LACT</name>
<sequence>MASFITFISLVGLIFGGGFLVKALIKKQPKKKSFILTGISFVVLVAAVSFLPANPKIDITEKVITTNDEGTATVKGKTNEQSEITVDGEKIDTKDGTFSYQVTLEDEQSKKITFVASIGKQEKTETVEVKPSADFVAFLKKEKQQKEALEEAETALILAESKPTQKNYDEAATLITSLTKEQKDFTKRLAIVKDNVPIYEAVELAETKQTKEALDSATALLDKATLNKEALSKRLATVQQKIADKEKLEKQLAEAREAVEKAEQEPTDVNYNLAIAKIKEIPNGNTDFTNRANAVKQTIDARKEEERKVAEAQEAQRIAAQQAPVEVPQAPENEQRVLVTRTGSKYHNRVCGNGNYYEASISEALARGLTPCSKCY</sequence>
<gene>
    <name evidence="3" type="ORF">SAMN04488559_10732</name>
</gene>
<evidence type="ECO:0000313" key="4">
    <source>
        <dbReference type="Proteomes" id="UP000198948"/>
    </source>
</evidence>
<protein>
    <submittedName>
        <fullName evidence="3">Uncharacterized protein</fullName>
    </submittedName>
</protein>
<feature type="coiled-coil region" evidence="1">
    <location>
        <begin position="295"/>
        <end position="322"/>
    </location>
</feature>
<keyword evidence="4" id="KW-1185">Reference proteome</keyword>
<dbReference type="RefSeq" id="WP_092651747.1">
    <property type="nucleotide sequence ID" value="NZ_FOHA01000007.1"/>
</dbReference>
<feature type="coiled-coil region" evidence="1">
    <location>
        <begin position="214"/>
        <end position="265"/>
    </location>
</feature>